<accession>A0ACB6YZU2</accession>
<keyword evidence="2" id="KW-1185">Reference proteome</keyword>
<protein>
    <submittedName>
        <fullName evidence="1">Uncharacterized protein</fullName>
    </submittedName>
</protein>
<reference evidence="1" key="2">
    <citation type="journal article" date="2020" name="Nat. Commun.">
        <title>Large-scale genome sequencing of mycorrhizal fungi provides insights into the early evolution of symbiotic traits.</title>
        <authorList>
            <person name="Miyauchi S."/>
            <person name="Kiss E."/>
            <person name="Kuo A."/>
            <person name="Drula E."/>
            <person name="Kohler A."/>
            <person name="Sanchez-Garcia M."/>
            <person name="Morin E."/>
            <person name="Andreopoulos B."/>
            <person name="Barry K.W."/>
            <person name="Bonito G."/>
            <person name="Buee M."/>
            <person name="Carver A."/>
            <person name="Chen C."/>
            <person name="Cichocki N."/>
            <person name="Clum A."/>
            <person name="Culley D."/>
            <person name="Crous P.W."/>
            <person name="Fauchery L."/>
            <person name="Girlanda M."/>
            <person name="Hayes R.D."/>
            <person name="Keri Z."/>
            <person name="LaButti K."/>
            <person name="Lipzen A."/>
            <person name="Lombard V."/>
            <person name="Magnuson J."/>
            <person name="Maillard F."/>
            <person name="Murat C."/>
            <person name="Nolan M."/>
            <person name="Ohm R.A."/>
            <person name="Pangilinan J."/>
            <person name="Pereira M.F."/>
            <person name="Perotto S."/>
            <person name="Peter M."/>
            <person name="Pfister S."/>
            <person name="Riley R."/>
            <person name="Sitrit Y."/>
            <person name="Stielow J.B."/>
            <person name="Szollosi G."/>
            <person name="Zifcakova L."/>
            <person name="Stursova M."/>
            <person name="Spatafora J.W."/>
            <person name="Tedersoo L."/>
            <person name="Vaario L.M."/>
            <person name="Yamada A."/>
            <person name="Yan M."/>
            <person name="Wang P."/>
            <person name="Xu J."/>
            <person name="Bruns T."/>
            <person name="Baldrian P."/>
            <person name="Vilgalys R."/>
            <person name="Dunand C."/>
            <person name="Henrissat B."/>
            <person name="Grigoriev I.V."/>
            <person name="Hibbett D."/>
            <person name="Nagy L.G."/>
            <person name="Martin F.M."/>
        </authorList>
    </citation>
    <scope>NUCLEOTIDE SEQUENCE</scope>
    <source>
        <strain evidence="1">P2</strain>
    </source>
</reference>
<comment type="caution">
    <text evidence="1">The sequence shown here is derived from an EMBL/GenBank/DDBJ whole genome shotgun (WGS) entry which is preliminary data.</text>
</comment>
<dbReference type="EMBL" id="MU118387">
    <property type="protein sequence ID" value="KAF9642660.1"/>
    <property type="molecule type" value="Genomic_DNA"/>
</dbReference>
<evidence type="ECO:0000313" key="2">
    <source>
        <dbReference type="Proteomes" id="UP000886501"/>
    </source>
</evidence>
<reference evidence="1" key="1">
    <citation type="submission" date="2019-10" db="EMBL/GenBank/DDBJ databases">
        <authorList>
            <consortium name="DOE Joint Genome Institute"/>
            <person name="Kuo A."/>
            <person name="Miyauchi S."/>
            <person name="Kiss E."/>
            <person name="Drula E."/>
            <person name="Kohler A."/>
            <person name="Sanchez-Garcia M."/>
            <person name="Andreopoulos B."/>
            <person name="Barry K.W."/>
            <person name="Bonito G."/>
            <person name="Buee M."/>
            <person name="Carver A."/>
            <person name="Chen C."/>
            <person name="Cichocki N."/>
            <person name="Clum A."/>
            <person name="Culley D."/>
            <person name="Crous P.W."/>
            <person name="Fauchery L."/>
            <person name="Girlanda M."/>
            <person name="Hayes R."/>
            <person name="Keri Z."/>
            <person name="Labutti K."/>
            <person name="Lipzen A."/>
            <person name="Lombard V."/>
            <person name="Magnuson J."/>
            <person name="Maillard F."/>
            <person name="Morin E."/>
            <person name="Murat C."/>
            <person name="Nolan M."/>
            <person name="Ohm R."/>
            <person name="Pangilinan J."/>
            <person name="Pereira M."/>
            <person name="Perotto S."/>
            <person name="Peter M."/>
            <person name="Riley R."/>
            <person name="Sitrit Y."/>
            <person name="Stielow B."/>
            <person name="Szollosi G."/>
            <person name="Zifcakova L."/>
            <person name="Stursova M."/>
            <person name="Spatafora J.W."/>
            <person name="Tedersoo L."/>
            <person name="Vaario L.-M."/>
            <person name="Yamada A."/>
            <person name="Yan M."/>
            <person name="Wang P."/>
            <person name="Xu J."/>
            <person name="Bruns T."/>
            <person name="Baldrian P."/>
            <person name="Vilgalys R."/>
            <person name="Henrissat B."/>
            <person name="Grigoriev I.V."/>
            <person name="Hibbett D."/>
            <person name="Nagy L.G."/>
            <person name="Martin F.M."/>
        </authorList>
    </citation>
    <scope>NUCLEOTIDE SEQUENCE</scope>
    <source>
        <strain evidence="1">P2</strain>
    </source>
</reference>
<evidence type="ECO:0000313" key="1">
    <source>
        <dbReference type="EMBL" id="KAF9642660.1"/>
    </source>
</evidence>
<gene>
    <name evidence="1" type="ORF">BDM02DRAFT_1976579</name>
</gene>
<organism evidence="1 2">
    <name type="scientific">Thelephora ganbajun</name>
    <name type="common">Ganba fungus</name>
    <dbReference type="NCBI Taxonomy" id="370292"/>
    <lineage>
        <taxon>Eukaryota</taxon>
        <taxon>Fungi</taxon>
        <taxon>Dikarya</taxon>
        <taxon>Basidiomycota</taxon>
        <taxon>Agaricomycotina</taxon>
        <taxon>Agaricomycetes</taxon>
        <taxon>Thelephorales</taxon>
        <taxon>Thelephoraceae</taxon>
        <taxon>Thelephora</taxon>
    </lineage>
</organism>
<proteinExistence type="predicted"/>
<sequence>MRAANFTVSALHGKVMRRERDVIVTDFRSGNSPVVITTDVWPRGIYIQQVSRDEIRFAFVRVLCNYALEDFNLTRLPPCIQKSCKLHSPRWSKSTWEEGCHYQRECSPFQSSKLCLRAATRDLREPVELVRPA</sequence>
<name>A0ACB6YZU2_THEGA</name>
<dbReference type="Proteomes" id="UP000886501">
    <property type="component" value="Unassembled WGS sequence"/>
</dbReference>